<gene>
    <name evidence="1" type="ORF">ACPOL_4488</name>
</gene>
<dbReference type="Proteomes" id="UP000253606">
    <property type="component" value="Chromosome"/>
</dbReference>
<name>A0A2Z5G410_9BACT</name>
<evidence type="ECO:0000313" key="1">
    <source>
        <dbReference type="EMBL" id="AXC13760.1"/>
    </source>
</evidence>
<evidence type="ECO:0000313" key="2">
    <source>
        <dbReference type="Proteomes" id="UP000253606"/>
    </source>
</evidence>
<proteinExistence type="predicted"/>
<keyword evidence="2" id="KW-1185">Reference proteome</keyword>
<reference evidence="1 2" key="1">
    <citation type="journal article" date="2018" name="Front. Microbiol.">
        <title>Hydrolytic Capabilities as a Key to Environmental Success: Chitinolytic and Cellulolytic Acidobacteria From Acidic Sub-arctic Soils and Boreal Peatlands.</title>
        <authorList>
            <person name="Belova S.E."/>
            <person name="Ravin N.V."/>
            <person name="Pankratov T.A."/>
            <person name="Rakitin A.L."/>
            <person name="Ivanova A.A."/>
            <person name="Beletsky A.V."/>
            <person name="Mardanov A.V."/>
            <person name="Sinninghe Damste J.S."/>
            <person name="Dedysh S.N."/>
        </authorList>
    </citation>
    <scope>NUCLEOTIDE SEQUENCE [LARGE SCALE GENOMIC DNA]</scope>
    <source>
        <strain evidence="1 2">SBC82</strain>
    </source>
</reference>
<organism evidence="1 2">
    <name type="scientific">Acidisarcina polymorpha</name>
    <dbReference type="NCBI Taxonomy" id="2211140"/>
    <lineage>
        <taxon>Bacteria</taxon>
        <taxon>Pseudomonadati</taxon>
        <taxon>Acidobacteriota</taxon>
        <taxon>Terriglobia</taxon>
        <taxon>Terriglobales</taxon>
        <taxon>Acidobacteriaceae</taxon>
        <taxon>Acidisarcina</taxon>
    </lineage>
</organism>
<protein>
    <submittedName>
        <fullName evidence="1">Uncharacterized protein</fullName>
    </submittedName>
</protein>
<dbReference type="AlphaFoldDB" id="A0A2Z5G410"/>
<accession>A0A2Z5G410</accession>
<sequence length="39" mass="4511">MTPMLEGLRSDRNFKSFFETALGRHSIGPFGNRKRLVML</sequence>
<dbReference type="EMBL" id="CP030840">
    <property type="protein sequence ID" value="AXC13760.1"/>
    <property type="molecule type" value="Genomic_DNA"/>
</dbReference>
<dbReference type="KEGG" id="abas:ACPOL_4488"/>